<feature type="transmembrane region" description="Helical" evidence="6">
    <location>
        <begin position="190"/>
        <end position="209"/>
    </location>
</feature>
<feature type="transmembrane region" description="Helical" evidence="6">
    <location>
        <begin position="61"/>
        <end position="83"/>
    </location>
</feature>
<feature type="transmembrane region" description="Helical" evidence="6">
    <location>
        <begin position="134"/>
        <end position="151"/>
    </location>
</feature>
<feature type="transmembrane region" description="Helical" evidence="6">
    <location>
        <begin position="90"/>
        <end position="114"/>
    </location>
</feature>
<dbReference type="Pfam" id="PF01184">
    <property type="entry name" value="Gpr1_Fun34_YaaH"/>
    <property type="match status" value="1"/>
</dbReference>
<dbReference type="PANTHER" id="PTHR31123:SF4">
    <property type="entry name" value="PROTEIN ALCS"/>
    <property type="match status" value="1"/>
</dbReference>
<feature type="transmembrane region" description="Helical" evidence="6">
    <location>
        <begin position="29"/>
        <end position="49"/>
    </location>
</feature>
<comment type="subcellular location">
    <subcellularLocation>
        <location evidence="1">Membrane</location>
        <topology evidence="1">Multi-pass membrane protein</topology>
    </subcellularLocation>
</comment>
<dbReference type="GO" id="GO:0005886">
    <property type="term" value="C:plasma membrane"/>
    <property type="evidence" value="ECO:0007669"/>
    <property type="project" value="TreeGrafter"/>
</dbReference>
<gene>
    <name evidence="7" type="ORF">BDV24DRAFT_170111</name>
</gene>
<keyword evidence="3 6" id="KW-0812">Transmembrane</keyword>
<evidence type="ECO:0000256" key="1">
    <source>
        <dbReference type="ARBA" id="ARBA00004141"/>
    </source>
</evidence>
<organism evidence="7">
    <name type="scientific">Aspergillus arachidicola</name>
    <dbReference type="NCBI Taxonomy" id="656916"/>
    <lineage>
        <taxon>Eukaryota</taxon>
        <taxon>Fungi</taxon>
        <taxon>Dikarya</taxon>
        <taxon>Ascomycota</taxon>
        <taxon>Pezizomycotina</taxon>
        <taxon>Eurotiomycetes</taxon>
        <taxon>Eurotiomycetidae</taxon>
        <taxon>Eurotiales</taxon>
        <taxon>Aspergillaceae</taxon>
        <taxon>Aspergillus</taxon>
        <taxon>Aspergillus subgen. Circumdati</taxon>
    </lineage>
</organism>
<comment type="similarity">
    <text evidence="2">Belongs to the acetate uptake transporter (AceTr) (TC 2.A.96) family.</text>
</comment>
<evidence type="ECO:0000256" key="5">
    <source>
        <dbReference type="ARBA" id="ARBA00023136"/>
    </source>
</evidence>
<keyword evidence="5 6" id="KW-0472">Membrane</keyword>
<evidence type="ECO:0000313" key="7">
    <source>
        <dbReference type="EMBL" id="KAE8334520.1"/>
    </source>
</evidence>
<evidence type="ECO:0000256" key="2">
    <source>
        <dbReference type="ARBA" id="ARBA00005587"/>
    </source>
</evidence>
<dbReference type="Proteomes" id="UP000325558">
    <property type="component" value="Unassembled WGS sequence"/>
</dbReference>
<evidence type="ECO:0000256" key="4">
    <source>
        <dbReference type="ARBA" id="ARBA00022989"/>
    </source>
</evidence>
<protein>
    <submittedName>
        <fullName evidence="7">GPR1/FUN34/yaaH family-domain-containing protein</fullName>
    </submittedName>
</protein>
<proteinExistence type="inferred from homology"/>
<dbReference type="GO" id="GO:0015123">
    <property type="term" value="F:acetate transmembrane transporter activity"/>
    <property type="evidence" value="ECO:0007669"/>
    <property type="project" value="TreeGrafter"/>
</dbReference>
<evidence type="ECO:0000256" key="6">
    <source>
        <dbReference type="SAM" id="Phobius"/>
    </source>
</evidence>
<dbReference type="PANTHER" id="PTHR31123">
    <property type="entry name" value="ACCUMULATION OF DYADS PROTEIN 2-RELATED"/>
    <property type="match status" value="1"/>
</dbReference>
<dbReference type="AlphaFoldDB" id="A0A5N6XSN2"/>
<reference evidence="7" key="1">
    <citation type="submission" date="2019-04" db="EMBL/GenBank/DDBJ databases">
        <title>Friends and foes A comparative genomics study of 23 Aspergillus species from section Flavi.</title>
        <authorList>
            <consortium name="DOE Joint Genome Institute"/>
            <person name="Kjaerbolling I."/>
            <person name="Vesth T."/>
            <person name="Frisvad J.C."/>
            <person name="Nybo J.L."/>
            <person name="Theobald S."/>
            <person name="Kildgaard S."/>
            <person name="Isbrandt T."/>
            <person name="Kuo A."/>
            <person name="Sato A."/>
            <person name="Lyhne E.K."/>
            <person name="Kogle M.E."/>
            <person name="Wiebenga A."/>
            <person name="Kun R.S."/>
            <person name="Lubbers R.J."/>
            <person name="Makela M.R."/>
            <person name="Barry K."/>
            <person name="Chovatia M."/>
            <person name="Clum A."/>
            <person name="Daum C."/>
            <person name="Haridas S."/>
            <person name="He G."/>
            <person name="LaButti K."/>
            <person name="Lipzen A."/>
            <person name="Mondo S."/>
            <person name="Riley R."/>
            <person name="Salamov A."/>
            <person name="Simmons B.A."/>
            <person name="Magnuson J.K."/>
            <person name="Henrissat B."/>
            <person name="Mortensen U.H."/>
            <person name="Larsen T.O."/>
            <person name="Devries R.P."/>
            <person name="Grigoriev I.V."/>
            <person name="Machida M."/>
            <person name="Baker S.E."/>
            <person name="Andersen M.R."/>
        </authorList>
    </citation>
    <scope>NUCLEOTIDE SEQUENCE</scope>
    <source>
        <strain evidence="7">CBS 117612</strain>
    </source>
</reference>
<dbReference type="InterPro" id="IPR051633">
    <property type="entry name" value="AceTr"/>
</dbReference>
<dbReference type="EMBL" id="ML737267">
    <property type="protein sequence ID" value="KAE8334520.1"/>
    <property type="molecule type" value="Genomic_DNA"/>
</dbReference>
<accession>A0A5N6XSN2</accession>
<feature type="transmembrane region" description="Helical" evidence="6">
    <location>
        <begin position="158"/>
        <end position="178"/>
    </location>
</feature>
<feature type="transmembrane region" description="Helical" evidence="6">
    <location>
        <begin position="221"/>
        <end position="243"/>
    </location>
</feature>
<sequence length="277" mass="29909">MKEDASAFTKLPDGVYISRACTRADLREILGNPTPLGVMGFILSLTPLACDLMEWRGAGGFGAATIGTAYFFGGLLLLLAAVLEFILGNTFVFVVFSSYGAFWLSLAATLTPFYAAYTAYDPASPQNPGFNNSYAFFEVFMGLLCCIYLVCSIRTNLCFMMIFLSLTIGFCLLAATSWQLANGNANLARSIKKVSLVIVFDFAIILAVISRVNMGTKLTELFGGAQAGGAFLFIGAMAGWYFLLVQMLASVDFPWTLPVGNFSRAVKGASERKTKDV</sequence>
<dbReference type="InterPro" id="IPR000791">
    <property type="entry name" value="Gpr1/Fun34/SatP-like"/>
</dbReference>
<evidence type="ECO:0000256" key="3">
    <source>
        <dbReference type="ARBA" id="ARBA00022692"/>
    </source>
</evidence>
<name>A0A5N6XSN2_9EURO</name>
<keyword evidence="4 6" id="KW-1133">Transmembrane helix</keyword>
<dbReference type="OrthoDB" id="3648309at2759"/>
<dbReference type="NCBIfam" id="NF038013">
    <property type="entry name" value="AceTr_1"/>
    <property type="match status" value="1"/>
</dbReference>